<dbReference type="AlphaFoldDB" id="A0A9D1HLI5"/>
<evidence type="ECO:0000259" key="1">
    <source>
        <dbReference type="Pfam" id="PF03358"/>
    </source>
</evidence>
<protein>
    <submittedName>
        <fullName evidence="2">Flavodoxin family protein</fullName>
    </submittedName>
</protein>
<dbReference type="InterPro" id="IPR029039">
    <property type="entry name" value="Flavoprotein-like_sf"/>
</dbReference>
<sequence>MNITVINGTEKHGVTYRLKEMFLEEFKDRANITEYYLPKDCPNFCVGCLNCTLKGENTCKDAEYIGRIDKSLLEADLIVMTSPAYVFHSTGAMKAFLDHFAYRWIPHRPAPEMFGKRAVIITQCLGSGSKSAAKDIKHSLSWWGISKIGIFTGALMSDIVWEKLSRKKQAELTGRIQKLSRKFAHIDYTKPAHTNLITRFKVFFCRMMQKSIHKSDPEYLDGKYWAEQGWLGKNRPWRTQKM</sequence>
<gene>
    <name evidence="2" type="ORF">IAD15_00975</name>
</gene>
<dbReference type="GO" id="GO:0016491">
    <property type="term" value="F:oxidoreductase activity"/>
    <property type="evidence" value="ECO:0007669"/>
    <property type="project" value="InterPro"/>
</dbReference>
<organism evidence="2 3">
    <name type="scientific">Candidatus Fimiplasma intestinipullorum</name>
    <dbReference type="NCBI Taxonomy" id="2840825"/>
    <lineage>
        <taxon>Bacteria</taxon>
        <taxon>Bacillati</taxon>
        <taxon>Bacillota</taxon>
        <taxon>Clostridia</taxon>
        <taxon>Eubacteriales</taxon>
        <taxon>Candidatus Fimiplasma</taxon>
    </lineage>
</organism>
<dbReference type="Proteomes" id="UP000824175">
    <property type="component" value="Unassembled WGS sequence"/>
</dbReference>
<reference evidence="2" key="2">
    <citation type="journal article" date="2021" name="PeerJ">
        <title>Extensive microbial diversity within the chicken gut microbiome revealed by metagenomics and culture.</title>
        <authorList>
            <person name="Gilroy R."/>
            <person name="Ravi A."/>
            <person name="Getino M."/>
            <person name="Pursley I."/>
            <person name="Horton D.L."/>
            <person name="Alikhan N.F."/>
            <person name="Baker D."/>
            <person name="Gharbi K."/>
            <person name="Hall N."/>
            <person name="Watson M."/>
            <person name="Adriaenssens E.M."/>
            <person name="Foster-Nyarko E."/>
            <person name="Jarju S."/>
            <person name="Secka A."/>
            <person name="Antonio M."/>
            <person name="Oren A."/>
            <person name="Chaudhuri R.R."/>
            <person name="La Ragione R."/>
            <person name="Hildebrand F."/>
            <person name="Pallen M.J."/>
        </authorList>
    </citation>
    <scope>NUCLEOTIDE SEQUENCE</scope>
    <source>
        <strain evidence="2">CHK195-11698</strain>
    </source>
</reference>
<dbReference type="Gene3D" id="3.40.50.360">
    <property type="match status" value="1"/>
</dbReference>
<feature type="domain" description="NADPH-dependent FMN reductase-like" evidence="1">
    <location>
        <begin position="1"/>
        <end position="146"/>
    </location>
</feature>
<dbReference type="PANTHER" id="PTHR43741">
    <property type="entry name" value="FMN-DEPENDENT NADH-AZOREDUCTASE 1"/>
    <property type="match status" value="1"/>
</dbReference>
<comment type="caution">
    <text evidence="2">The sequence shown here is derived from an EMBL/GenBank/DDBJ whole genome shotgun (WGS) entry which is preliminary data.</text>
</comment>
<dbReference type="EMBL" id="DVMJ01000007">
    <property type="protein sequence ID" value="HIU12636.1"/>
    <property type="molecule type" value="Genomic_DNA"/>
</dbReference>
<reference evidence="2" key="1">
    <citation type="submission" date="2020-10" db="EMBL/GenBank/DDBJ databases">
        <authorList>
            <person name="Gilroy R."/>
        </authorList>
    </citation>
    <scope>NUCLEOTIDE SEQUENCE</scope>
    <source>
        <strain evidence="2">CHK195-11698</strain>
    </source>
</reference>
<dbReference type="InterPro" id="IPR050104">
    <property type="entry name" value="FMN-dep_NADH:Q_OxRdtase_AzoR1"/>
</dbReference>
<proteinExistence type="predicted"/>
<evidence type="ECO:0000313" key="3">
    <source>
        <dbReference type="Proteomes" id="UP000824175"/>
    </source>
</evidence>
<dbReference type="PANTHER" id="PTHR43741:SF4">
    <property type="entry name" value="FMN-DEPENDENT NADH:QUINONE OXIDOREDUCTASE"/>
    <property type="match status" value="1"/>
</dbReference>
<name>A0A9D1HLI5_9FIRM</name>
<accession>A0A9D1HLI5</accession>
<dbReference type="SUPFAM" id="SSF52218">
    <property type="entry name" value="Flavoproteins"/>
    <property type="match status" value="1"/>
</dbReference>
<dbReference type="InterPro" id="IPR005025">
    <property type="entry name" value="FMN_Rdtase-like_dom"/>
</dbReference>
<dbReference type="Pfam" id="PF03358">
    <property type="entry name" value="FMN_red"/>
    <property type="match status" value="1"/>
</dbReference>
<evidence type="ECO:0000313" key="2">
    <source>
        <dbReference type="EMBL" id="HIU12636.1"/>
    </source>
</evidence>